<dbReference type="EMBL" id="GBRH01279210">
    <property type="protein sequence ID" value="JAD18685.1"/>
    <property type="molecule type" value="Transcribed_RNA"/>
</dbReference>
<sequence length="25" mass="2803">MLTVGIHTFGSLSFPFFFCWPLAPS</sequence>
<dbReference type="AlphaFoldDB" id="A0A0A8Y127"/>
<reference evidence="1" key="1">
    <citation type="submission" date="2014-09" db="EMBL/GenBank/DDBJ databases">
        <authorList>
            <person name="Magalhaes I.L.F."/>
            <person name="Oliveira U."/>
            <person name="Santos F.R."/>
            <person name="Vidigal T.H.D.A."/>
            <person name="Brescovit A.D."/>
            <person name="Santos A.J."/>
        </authorList>
    </citation>
    <scope>NUCLEOTIDE SEQUENCE</scope>
    <source>
        <tissue evidence="1">Shoot tissue taken approximately 20 cm above the soil surface</tissue>
    </source>
</reference>
<name>A0A0A8Y127_ARUDO</name>
<evidence type="ECO:0000313" key="1">
    <source>
        <dbReference type="EMBL" id="JAD18685.1"/>
    </source>
</evidence>
<proteinExistence type="predicted"/>
<accession>A0A0A8Y127</accession>
<protein>
    <submittedName>
        <fullName evidence="1">Mlo8</fullName>
    </submittedName>
</protein>
<organism evidence="1">
    <name type="scientific">Arundo donax</name>
    <name type="common">Giant reed</name>
    <name type="synonym">Donax arundinaceus</name>
    <dbReference type="NCBI Taxonomy" id="35708"/>
    <lineage>
        <taxon>Eukaryota</taxon>
        <taxon>Viridiplantae</taxon>
        <taxon>Streptophyta</taxon>
        <taxon>Embryophyta</taxon>
        <taxon>Tracheophyta</taxon>
        <taxon>Spermatophyta</taxon>
        <taxon>Magnoliopsida</taxon>
        <taxon>Liliopsida</taxon>
        <taxon>Poales</taxon>
        <taxon>Poaceae</taxon>
        <taxon>PACMAD clade</taxon>
        <taxon>Arundinoideae</taxon>
        <taxon>Arundineae</taxon>
        <taxon>Arundo</taxon>
    </lineage>
</organism>
<reference evidence="1" key="2">
    <citation type="journal article" date="2015" name="Data Brief">
        <title>Shoot transcriptome of the giant reed, Arundo donax.</title>
        <authorList>
            <person name="Barrero R.A."/>
            <person name="Guerrero F.D."/>
            <person name="Moolhuijzen P."/>
            <person name="Goolsby J.A."/>
            <person name="Tidwell J."/>
            <person name="Bellgard S.E."/>
            <person name="Bellgard M.I."/>
        </authorList>
    </citation>
    <scope>NUCLEOTIDE SEQUENCE</scope>
    <source>
        <tissue evidence="1">Shoot tissue taken approximately 20 cm above the soil surface</tissue>
    </source>
</reference>